<proteinExistence type="predicted"/>
<dbReference type="InterPro" id="IPR012545">
    <property type="entry name" value="DUF1697"/>
</dbReference>
<dbReference type="Pfam" id="PF08002">
    <property type="entry name" value="DUF1697"/>
    <property type="match status" value="1"/>
</dbReference>
<dbReference type="PIRSF" id="PIRSF008502">
    <property type="entry name" value="UCP008502"/>
    <property type="match status" value="1"/>
</dbReference>
<dbReference type="AlphaFoldDB" id="A0A517YM80"/>
<accession>A0A517YM80</accession>
<gene>
    <name evidence="1" type="ORF">ETAA8_64780</name>
</gene>
<reference evidence="1 2" key="1">
    <citation type="submission" date="2019-02" db="EMBL/GenBank/DDBJ databases">
        <title>Deep-cultivation of Planctomycetes and their phenomic and genomic characterization uncovers novel biology.</title>
        <authorList>
            <person name="Wiegand S."/>
            <person name="Jogler M."/>
            <person name="Boedeker C."/>
            <person name="Pinto D."/>
            <person name="Vollmers J."/>
            <person name="Rivas-Marin E."/>
            <person name="Kohn T."/>
            <person name="Peeters S.H."/>
            <person name="Heuer A."/>
            <person name="Rast P."/>
            <person name="Oberbeckmann S."/>
            <person name="Bunk B."/>
            <person name="Jeske O."/>
            <person name="Meyerdierks A."/>
            <person name="Storesund J.E."/>
            <person name="Kallscheuer N."/>
            <person name="Luecker S."/>
            <person name="Lage O.M."/>
            <person name="Pohl T."/>
            <person name="Merkel B.J."/>
            <person name="Hornburger P."/>
            <person name="Mueller R.-W."/>
            <person name="Bruemmer F."/>
            <person name="Labrenz M."/>
            <person name="Spormann A.M."/>
            <person name="Op den Camp H."/>
            <person name="Overmann J."/>
            <person name="Amann R."/>
            <person name="Jetten M.S.M."/>
            <person name="Mascher T."/>
            <person name="Medema M.H."/>
            <person name="Devos D.P."/>
            <person name="Kaster A.-K."/>
            <person name="Ovreas L."/>
            <person name="Rohde M."/>
            <person name="Galperin M.Y."/>
            <person name="Jogler C."/>
        </authorList>
    </citation>
    <scope>NUCLEOTIDE SEQUENCE [LARGE SCALE GENOMIC DNA]</scope>
    <source>
        <strain evidence="1 2">ETA_A8</strain>
    </source>
</reference>
<dbReference type="Gene3D" id="3.30.70.1280">
    <property type="entry name" value="SP0830-like domains"/>
    <property type="match status" value="1"/>
</dbReference>
<dbReference type="PANTHER" id="PTHR36439">
    <property type="entry name" value="BLL4334 PROTEIN"/>
    <property type="match status" value="1"/>
</dbReference>
<dbReference type="EMBL" id="CP036274">
    <property type="protein sequence ID" value="QDU31325.1"/>
    <property type="molecule type" value="Genomic_DNA"/>
</dbReference>
<dbReference type="SUPFAM" id="SSF160379">
    <property type="entry name" value="SP0830-like"/>
    <property type="match status" value="1"/>
</dbReference>
<evidence type="ECO:0000313" key="1">
    <source>
        <dbReference type="EMBL" id="QDU31325.1"/>
    </source>
</evidence>
<keyword evidence="2" id="KW-1185">Reference proteome</keyword>
<evidence type="ECO:0008006" key="3">
    <source>
        <dbReference type="Google" id="ProtNLM"/>
    </source>
</evidence>
<dbReference type="OrthoDB" id="9806494at2"/>
<organism evidence="1 2">
    <name type="scientific">Anatilimnocola aggregata</name>
    <dbReference type="NCBI Taxonomy" id="2528021"/>
    <lineage>
        <taxon>Bacteria</taxon>
        <taxon>Pseudomonadati</taxon>
        <taxon>Planctomycetota</taxon>
        <taxon>Planctomycetia</taxon>
        <taxon>Pirellulales</taxon>
        <taxon>Pirellulaceae</taxon>
        <taxon>Anatilimnocola</taxon>
    </lineage>
</organism>
<dbReference type="PANTHER" id="PTHR36439:SF1">
    <property type="entry name" value="DUF1697 DOMAIN-CONTAINING PROTEIN"/>
    <property type="match status" value="1"/>
</dbReference>
<dbReference type="RefSeq" id="WP_145098274.1">
    <property type="nucleotide sequence ID" value="NZ_CP036274.1"/>
</dbReference>
<evidence type="ECO:0000313" key="2">
    <source>
        <dbReference type="Proteomes" id="UP000315017"/>
    </source>
</evidence>
<protein>
    <recommendedName>
        <fullName evidence="3">DUF1697 domain-containing protein</fullName>
    </recommendedName>
</protein>
<name>A0A517YM80_9BACT</name>
<sequence length="182" mass="19745">MHTWIALFRGINVGGNHSLPMKKLSAMLEELDCVRVQTYIQSGNVVFATTVKKGPALGKRIGDQVEAEFGFRPALLLLTLGELQTAIVNNPFPQAISDPKTLHFFFLAVEPDSPDLATLQKQATATERFQLLGRVFYLHTPDGFGKSKLAGIVEKKLGVTATARNYRAVEMLAAMAAADTGG</sequence>
<dbReference type="KEGG" id="aagg:ETAA8_64780"/>
<dbReference type="Proteomes" id="UP000315017">
    <property type="component" value="Chromosome"/>
</dbReference>